<dbReference type="STRING" id="101091.A0A1C7MUQ3"/>
<feature type="non-terminal residue" evidence="1">
    <location>
        <position position="143"/>
    </location>
</feature>
<dbReference type="EMBL" id="LUGH01001969">
    <property type="protein sequence ID" value="OBZ80573.1"/>
    <property type="molecule type" value="Genomic_DNA"/>
</dbReference>
<evidence type="ECO:0000313" key="2">
    <source>
        <dbReference type="Proteomes" id="UP000093000"/>
    </source>
</evidence>
<evidence type="ECO:0000313" key="1">
    <source>
        <dbReference type="EMBL" id="OBZ80573.1"/>
    </source>
</evidence>
<dbReference type="Proteomes" id="UP000093000">
    <property type="component" value="Unassembled WGS sequence"/>
</dbReference>
<dbReference type="AlphaFoldDB" id="A0A1C7MUQ3"/>
<gene>
    <name evidence="1" type="ORF">A0J61_11377</name>
</gene>
<keyword evidence="2" id="KW-1185">Reference proteome</keyword>
<comment type="caution">
    <text evidence="1">The sequence shown here is derived from an EMBL/GenBank/DDBJ whole genome shotgun (WGS) entry which is preliminary data.</text>
</comment>
<sequence>METEDFADERFGVKAPSIFGNLSIFKSPSFVALDEFHLASNVAKLLYEMLSPSFCEKYMYKGNEGSYPFTIPGDADASIEKLLELSEAHISQHFNGSWVPYNLCSKTKPTAYRSVCWLDMIRYIFHTLVAPYLSDVAAKALAA</sequence>
<reference evidence="1 2" key="1">
    <citation type="submission" date="2016-03" db="EMBL/GenBank/DDBJ databases">
        <title>Choanephora cucurbitarum.</title>
        <authorList>
            <person name="Min B."/>
            <person name="Park H."/>
            <person name="Park J.-H."/>
            <person name="Shin H.-D."/>
            <person name="Choi I.-G."/>
        </authorList>
    </citation>
    <scope>NUCLEOTIDE SEQUENCE [LARGE SCALE GENOMIC DNA]</scope>
    <source>
        <strain evidence="1 2">KUS-F28377</strain>
    </source>
</reference>
<proteinExistence type="predicted"/>
<organism evidence="1 2">
    <name type="scientific">Choanephora cucurbitarum</name>
    <dbReference type="NCBI Taxonomy" id="101091"/>
    <lineage>
        <taxon>Eukaryota</taxon>
        <taxon>Fungi</taxon>
        <taxon>Fungi incertae sedis</taxon>
        <taxon>Mucoromycota</taxon>
        <taxon>Mucoromycotina</taxon>
        <taxon>Mucoromycetes</taxon>
        <taxon>Mucorales</taxon>
        <taxon>Mucorineae</taxon>
        <taxon>Choanephoraceae</taxon>
        <taxon>Choanephoroideae</taxon>
        <taxon>Choanephora</taxon>
    </lineage>
</organism>
<protein>
    <submittedName>
        <fullName evidence="1">Uncharacterized protein</fullName>
    </submittedName>
</protein>
<dbReference type="OrthoDB" id="2289822at2759"/>
<name>A0A1C7MUQ3_9FUNG</name>
<dbReference type="InParanoid" id="A0A1C7MUQ3"/>
<accession>A0A1C7MUQ3</accession>